<reference evidence="2 3" key="1">
    <citation type="submission" date="2008-07" db="EMBL/GenBank/DDBJ databases">
        <authorList>
            <person name="El-Sayed N."/>
            <person name="Caler E."/>
            <person name="Inman J."/>
            <person name="Amedeo P."/>
            <person name="Hass B."/>
            <person name="Wortman J."/>
        </authorList>
    </citation>
    <scope>NUCLEOTIDE SEQUENCE [LARGE SCALE GENOMIC DNA]</scope>
    <source>
        <strain evidence="3">ATCC 50983 / TXsc</strain>
    </source>
</reference>
<keyword evidence="3" id="KW-1185">Reference proteome</keyword>
<dbReference type="InParanoid" id="C5LKW6"/>
<dbReference type="Proteomes" id="UP000007800">
    <property type="component" value="Unassembled WGS sequence"/>
</dbReference>
<feature type="non-terminal residue" evidence="2">
    <location>
        <position position="120"/>
    </location>
</feature>
<sequence>MAPSRKPARVSGEKKLIPGTQVDDDWSDIELGDLDAICTQVESAVAAIEESVGGSAAEEVDDDGLGSLASEDLLAAMEEIEAAVDRAAGIADQPPSGKWSKYIESRLSDAKPEINSPGHE</sequence>
<dbReference type="EMBL" id="GG682989">
    <property type="protein sequence ID" value="EER02628.1"/>
    <property type="molecule type" value="Genomic_DNA"/>
</dbReference>
<evidence type="ECO:0000313" key="3">
    <source>
        <dbReference type="Proteomes" id="UP000007800"/>
    </source>
</evidence>
<gene>
    <name evidence="2" type="ORF">Pmar_PMAR015814</name>
</gene>
<evidence type="ECO:0000313" key="2">
    <source>
        <dbReference type="EMBL" id="EER02628.1"/>
    </source>
</evidence>
<evidence type="ECO:0000256" key="1">
    <source>
        <dbReference type="SAM" id="MobiDB-lite"/>
    </source>
</evidence>
<dbReference type="AlphaFoldDB" id="C5LKW6"/>
<organism evidence="3">
    <name type="scientific">Perkinsus marinus (strain ATCC 50983 / TXsc)</name>
    <dbReference type="NCBI Taxonomy" id="423536"/>
    <lineage>
        <taxon>Eukaryota</taxon>
        <taxon>Sar</taxon>
        <taxon>Alveolata</taxon>
        <taxon>Perkinsozoa</taxon>
        <taxon>Perkinsea</taxon>
        <taxon>Perkinsida</taxon>
        <taxon>Perkinsidae</taxon>
        <taxon>Perkinsus</taxon>
    </lineage>
</organism>
<dbReference type="GeneID" id="9047956"/>
<name>C5LKW6_PERM5</name>
<protein>
    <submittedName>
        <fullName evidence="2">Uncharacterized protein</fullName>
    </submittedName>
</protein>
<dbReference type="RefSeq" id="XP_002769910.1">
    <property type="nucleotide sequence ID" value="XM_002769864.1"/>
</dbReference>
<feature type="compositionally biased region" description="Basic and acidic residues" evidence="1">
    <location>
        <begin position="101"/>
        <end position="120"/>
    </location>
</feature>
<proteinExistence type="predicted"/>
<feature type="region of interest" description="Disordered" evidence="1">
    <location>
        <begin position="87"/>
        <end position="120"/>
    </location>
</feature>
<accession>C5LKW6</accession>